<name>A0A423WNH5_9PEZI</name>
<dbReference type="InterPro" id="IPR000212">
    <property type="entry name" value="DNA_helicase_UvrD/REP"/>
</dbReference>
<dbReference type="OrthoDB" id="1470711at2759"/>
<dbReference type="GO" id="GO:0043138">
    <property type="term" value="F:3'-5' DNA helicase activity"/>
    <property type="evidence" value="ECO:0007669"/>
    <property type="project" value="TreeGrafter"/>
</dbReference>
<evidence type="ECO:0000256" key="2">
    <source>
        <dbReference type="ARBA" id="ARBA00022801"/>
    </source>
</evidence>
<sequence length="659" mass="73478">MSSSVITYSKRLQIETARRLHDHNACDVYTFHGLAGRLFSTIVYNDSILHGIRKAGITPVWTGKPYEVIILDEMQDCTHDLFWLTCSFIRSVTQAAGGRAPRIVVLGDERQAIYDFRGADSRFLSLSPSILAALSPHPWTHLPLSKSFRLSHQNSAFVNKVFLGGEKYIVGSHNGPKPLYIYGNTFEAREIAYHLVPLIRKYGPERTAIIAPSVRENAALSGFTNLLSRQHRLPVAVSISDEVNLDDDVLAGKICVSTYHQFKGSERDLVIVYGVDAAYFKFFAPDLPDDTCPNATFVALTRARRQLVVLNNRGISPMPFISLPELHKTATFLNLTGKEMKDLEPVGRPQKLGLTLPKHIAVSHMSRHIPEEILSDICKTHVNIEVASKPLPPSQHINAPGKVLTDGTKRHYEAVSDLNGLAVVAAYEYALLRTLTTLGYCSITPPIGMPSDLRGQAAWLCHKACEYEALFSGYTSRSIQMDNHAFDWLGPYLDAARDRLTGQFEDAERLDFEVDLAKQNFEVSQPPGTEPEVVEMLSGRADIVRCDGSPASAQRRPEEGMSIWEIKFVAQLSLEHAVQVCTYAYLWAIRNRAEDLPKIILFNVRDGERWEITSRNGISGLRSLIEDVLRAKYTTKAVPTTAEFLNKCGKTQAEVLSGR</sequence>
<keyword evidence="7" id="KW-1185">Reference proteome</keyword>
<dbReference type="AlphaFoldDB" id="A0A423WNH5"/>
<dbReference type="STRING" id="1230097.A0A423WNH5"/>
<dbReference type="GO" id="GO:0005524">
    <property type="term" value="F:ATP binding"/>
    <property type="evidence" value="ECO:0007669"/>
    <property type="project" value="UniProtKB-KW"/>
</dbReference>
<evidence type="ECO:0000256" key="4">
    <source>
        <dbReference type="ARBA" id="ARBA00022840"/>
    </source>
</evidence>
<evidence type="ECO:0000313" key="6">
    <source>
        <dbReference type="EMBL" id="ROW04904.1"/>
    </source>
</evidence>
<dbReference type="PANTHER" id="PTHR11070:SF66">
    <property type="entry name" value="UVRD-LIKE HELICASE C-TERMINAL DOMAIN-CONTAINING PROTEIN"/>
    <property type="match status" value="1"/>
</dbReference>
<evidence type="ECO:0000259" key="5">
    <source>
        <dbReference type="Pfam" id="PF00580"/>
    </source>
</evidence>
<keyword evidence="2" id="KW-0378">Hydrolase</keyword>
<dbReference type="PANTHER" id="PTHR11070">
    <property type="entry name" value="UVRD / RECB / PCRA DNA HELICASE FAMILY MEMBER"/>
    <property type="match status" value="1"/>
</dbReference>
<comment type="caution">
    <text evidence="6">The sequence shown here is derived from an EMBL/GenBank/DDBJ whole genome shotgun (WGS) entry which is preliminary data.</text>
</comment>
<dbReference type="GO" id="GO:0003677">
    <property type="term" value="F:DNA binding"/>
    <property type="evidence" value="ECO:0007669"/>
    <property type="project" value="InterPro"/>
</dbReference>
<dbReference type="Pfam" id="PF00580">
    <property type="entry name" value="UvrD-helicase"/>
    <property type="match status" value="1"/>
</dbReference>
<accession>A0A423WNH5</accession>
<keyword evidence="3" id="KW-0347">Helicase</keyword>
<keyword evidence="1" id="KW-0547">Nucleotide-binding</keyword>
<feature type="domain" description="UvrD-like helicase ATP-binding" evidence="5">
    <location>
        <begin position="65"/>
        <end position="124"/>
    </location>
</feature>
<dbReference type="EMBL" id="LKEB01000046">
    <property type="protein sequence ID" value="ROW04904.1"/>
    <property type="molecule type" value="Genomic_DNA"/>
</dbReference>
<dbReference type="InterPro" id="IPR014016">
    <property type="entry name" value="UvrD-like_ATP-bd"/>
</dbReference>
<dbReference type="Proteomes" id="UP000285146">
    <property type="component" value="Unassembled WGS sequence"/>
</dbReference>
<dbReference type="InParanoid" id="A0A423WNH5"/>
<organism evidence="6 7">
    <name type="scientific">Cytospora leucostoma</name>
    <dbReference type="NCBI Taxonomy" id="1230097"/>
    <lineage>
        <taxon>Eukaryota</taxon>
        <taxon>Fungi</taxon>
        <taxon>Dikarya</taxon>
        <taxon>Ascomycota</taxon>
        <taxon>Pezizomycotina</taxon>
        <taxon>Sordariomycetes</taxon>
        <taxon>Sordariomycetidae</taxon>
        <taxon>Diaporthales</taxon>
        <taxon>Cytosporaceae</taxon>
        <taxon>Cytospora</taxon>
    </lineage>
</organism>
<keyword evidence="4" id="KW-0067">ATP-binding</keyword>
<evidence type="ECO:0000256" key="1">
    <source>
        <dbReference type="ARBA" id="ARBA00022741"/>
    </source>
</evidence>
<dbReference type="InterPro" id="IPR027417">
    <property type="entry name" value="P-loop_NTPase"/>
</dbReference>
<dbReference type="GO" id="GO:0005634">
    <property type="term" value="C:nucleus"/>
    <property type="evidence" value="ECO:0007669"/>
    <property type="project" value="TreeGrafter"/>
</dbReference>
<proteinExistence type="predicted"/>
<gene>
    <name evidence="6" type="ORF">VPNG_07036</name>
</gene>
<dbReference type="SUPFAM" id="SSF52540">
    <property type="entry name" value="P-loop containing nucleoside triphosphate hydrolases"/>
    <property type="match status" value="1"/>
</dbReference>
<protein>
    <recommendedName>
        <fullName evidence="5">UvrD-like helicase ATP-binding domain-containing protein</fullName>
    </recommendedName>
</protein>
<evidence type="ECO:0000256" key="3">
    <source>
        <dbReference type="ARBA" id="ARBA00022806"/>
    </source>
</evidence>
<dbReference type="Gene3D" id="3.40.50.300">
    <property type="entry name" value="P-loop containing nucleotide triphosphate hydrolases"/>
    <property type="match status" value="2"/>
</dbReference>
<dbReference type="GO" id="GO:0000725">
    <property type="term" value="P:recombinational repair"/>
    <property type="evidence" value="ECO:0007669"/>
    <property type="project" value="TreeGrafter"/>
</dbReference>
<reference evidence="6 7" key="1">
    <citation type="submission" date="2015-09" db="EMBL/GenBank/DDBJ databases">
        <title>Host preference determinants of Valsa canker pathogens revealed by comparative genomics.</title>
        <authorList>
            <person name="Yin Z."/>
            <person name="Huang L."/>
        </authorList>
    </citation>
    <scope>NUCLEOTIDE SEQUENCE [LARGE SCALE GENOMIC DNA]</scope>
    <source>
        <strain evidence="6 7">SXYLt</strain>
    </source>
</reference>
<dbReference type="GO" id="GO:0016787">
    <property type="term" value="F:hydrolase activity"/>
    <property type="evidence" value="ECO:0007669"/>
    <property type="project" value="UniProtKB-KW"/>
</dbReference>
<evidence type="ECO:0000313" key="7">
    <source>
        <dbReference type="Proteomes" id="UP000285146"/>
    </source>
</evidence>